<feature type="domain" description="Ig-like" evidence="4">
    <location>
        <begin position="119"/>
        <end position="207"/>
    </location>
</feature>
<keyword evidence="6" id="KW-1185">Reference proteome</keyword>
<keyword evidence="3" id="KW-0325">Glycoprotein</keyword>
<dbReference type="AlphaFoldDB" id="A0A669PWF4"/>
<keyword evidence="1" id="KW-0732">Signal</keyword>
<dbReference type="Pfam" id="PF13927">
    <property type="entry name" value="Ig_3"/>
    <property type="match status" value="1"/>
</dbReference>
<evidence type="ECO:0000256" key="2">
    <source>
        <dbReference type="ARBA" id="ARBA00023157"/>
    </source>
</evidence>
<dbReference type="SUPFAM" id="SSF48726">
    <property type="entry name" value="Immunoglobulin"/>
    <property type="match status" value="2"/>
</dbReference>
<reference evidence="5" key="1">
    <citation type="submission" date="2025-08" db="UniProtKB">
        <authorList>
            <consortium name="Ensembl"/>
        </authorList>
    </citation>
    <scope>IDENTIFICATION</scope>
</reference>
<feature type="domain" description="Ig-like" evidence="4">
    <location>
        <begin position="16"/>
        <end position="102"/>
    </location>
</feature>
<evidence type="ECO:0000259" key="4">
    <source>
        <dbReference type="PROSITE" id="PS50835"/>
    </source>
</evidence>
<dbReference type="Ensembl" id="ENSPCLT00000014211.1">
    <property type="protein sequence ID" value="ENSPCLP00000010558.1"/>
    <property type="gene ID" value="ENSPCLG00000008714.1"/>
</dbReference>
<dbReference type="PANTHER" id="PTHR11481:SF58">
    <property type="entry name" value="ALLERGIN-1"/>
    <property type="match status" value="1"/>
</dbReference>
<evidence type="ECO:0000256" key="1">
    <source>
        <dbReference type="ARBA" id="ARBA00022729"/>
    </source>
</evidence>
<evidence type="ECO:0000313" key="6">
    <source>
        <dbReference type="Proteomes" id="UP000472261"/>
    </source>
</evidence>
<dbReference type="InterPro" id="IPR007110">
    <property type="entry name" value="Ig-like_dom"/>
</dbReference>
<dbReference type="Gene3D" id="2.60.40.10">
    <property type="entry name" value="Immunoglobulins"/>
    <property type="match status" value="2"/>
</dbReference>
<name>A0A669PWF4_PHACC</name>
<dbReference type="PROSITE" id="PS50835">
    <property type="entry name" value="IG_LIKE"/>
    <property type="match status" value="2"/>
</dbReference>
<dbReference type="InterPro" id="IPR050488">
    <property type="entry name" value="Ig_Fc_receptor"/>
</dbReference>
<accession>A0A669PWF4</accession>
<dbReference type="SMART" id="SM00409">
    <property type="entry name" value="IG"/>
    <property type="match status" value="2"/>
</dbReference>
<dbReference type="InterPro" id="IPR040878">
    <property type="entry name" value="IL-40-like_Ig"/>
</dbReference>
<sequence length="244" mass="27304">MNSHISFFFPEILSNPKLTPLHGTLEVVMNQNVSLSCHSDSGSPPVRYTLFKHNQKVSALNRTDLTPVLFNLTINSASDVGEYKCKAENEISNGEKYSRSLNFTLKGTFFLLLLFFTEPVSKPVLSSPNSQAKTGQNVTLSCLSEKGSLPITYTFFKDKQSIQTPVKMQKREAAVISVLIKSSSDFGMYKCKAENRLRNKTKYSNISLFSLTSMKERVIDSSILPSFIVLRTTAKPKAERNARL</sequence>
<evidence type="ECO:0000256" key="3">
    <source>
        <dbReference type="ARBA" id="ARBA00023180"/>
    </source>
</evidence>
<dbReference type="Proteomes" id="UP000472261">
    <property type="component" value="Unplaced"/>
</dbReference>
<reference evidence="5" key="2">
    <citation type="submission" date="2025-09" db="UniProtKB">
        <authorList>
            <consortium name="Ensembl"/>
        </authorList>
    </citation>
    <scope>IDENTIFICATION</scope>
</reference>
<dbReference type="PANTHER" id="PTHR11481">
    <property type="entry name" value="IMMUNOGLOBULIN FC RECEPTOR"/>
    <property type="match status" value="1"/>
</dbReference>
<dbReference type="OMA" id="MNSHISF"/>
<dbReference type="Pfam" id="PF17736">
    <property type="entry name" value="Ig_C17orf99"/>
    <property type="match status" value="1"/>
</dbReference>
<dbReference type="InterPro" id="IPR013783">
    <property type="entry name" value="Ig-like_fold"/>
</dbReference>
<protein>
    <recommendedName>
        <fullName evidence="4">Ig-like domain-containing protein</fullName>
    </recommendedName>
</protein>
<dbReference type="SMART" id="SM00408">
    <property type="entry name" value="IGc2"/>
    <property type="match status" value="2"/>
</dbReference>
<evidence type="ECO:0000313" key="5">
    <source>
        <dbReference type="Ensembl" id="ENSPCLP00000010558.1"/>
    </source>
</evidence>
<dbReference type="GO" id="GO:0006955">
    <property type="term" value="P:immune response"/>
    <property type="evidence" value="ECO:0007669"/>
    <property type="project" value="TreeGrafter"/>
</dbReference>
<dbReference type="GO" id="GO:0007166">
    <property type="term" value="P:cell surface receptor signaling pathway"/>
    <property type="evidence" value="ECO:0007669"/>
    <property type="project" value="TreeGrafter"/>
</dbReference>
<organism evidence="5 6">
    <name type="scientific">Phasianus colchicus</name>
    <name type="common">Common pheasant</name>
    <dbReference type="NCBI Taxonomy" id="9054"/>
    <lineage>
        <taxon>Eukaryota</taxon>
        <taxon>Metazoa</taxon>
        <taxon>Chordata</taxon>
        <taxon>Craniata</taxon>
        <taxon>Vertebrata</taxon>
        <taxon>Euteleostomi</taxon>
        <taxon>Archelosauria</taxon>
        <taxon>Archosauria</taxon>
        <taxon>Dinosauria</taxon>
        <taxon>Saurischia</taxon>
        <taxon>Theropoda</taxon>
        <taxon>Coelurosauria</taxon>
        <taxon>Aves</taxon>
        <taxon>Neognathae</taxon>
        <taxon>Galloanserae</taxon>
        <taxon>Galliformes</taxon>
        <taxon>Phasianidae</taxon>
        <taxon>Phasianinae</taxon>
        <taxon>Phasianus</taxon>
    </lineage>
</organism>
<dbReference type="GO" id="GO:0004888">
    <property type="term" value="F:transmembrane signaling receptor activity"/>
    <property type="evidence" value="ECO:0007669"/>
    <property type="project" value="TreeGrafter"/>
</dbReference>
<dbReference type="InterPro" id="IPR036179">
    <property type="entry name" value="Ig-like_dom_sf"/>
</dbReference>
<keyword evidence="2" id="KW-1015">Disulfide bond</keyword>
<dbReference type="InterPro" id="IPR003599">
    <property type="entry name" value="Ig_sub"/>
</dbReference>
<dbReference type="InterPro" id="IPR003598">
    <property type="entry name" value="Ig_sub2"/>
</dbReference>
<dbReference type="CDD" id="cd00096">
    <property type="entry name" value="Ig"/>
    <property type="match status" value="2"/>
</dbReference>
<dbReference type="GO" id="GO:0009897">
    <property type="term" value="C:external side of plasma membrane"/>
    <property type="evidence" value="ECO:0007669"/>
    <property type="project" value="TreeGrafter"/>
</dbReference>
<proteinExistence type="predicted"/>